<proteinExistence type="inferred from homology"/>
<name>A0ABS5PJU3_9FIRM</name>
<comment type="subcellular location">
    <subcellularLocation>
        <location evidence="12">Cytoplasm</location>
    </subcellularLocation>
</comment>
<dbReference type="RefSeq" id="WP_213235034.1">
    <property type="nucleotide sequence ID" value="NZ_JAHBCL010000001.1"/>
</dbReference>
<keyword evidence="8 12" id="KW-0457">Lysine biosynthesis</keyword>
<dbReference type="Proteomes" id="UP000746471">
    <property type="component" value="Unassembled WGS sequence"/>
</dbReference>
<keyword evidence="7 12" id="KW-0220">Diaminopimelate biosynthesis</keyword>
<feature type="active site" description="Schiff-base intermediate with substrate" evidence="12">
    <location>
        <position position="163"/>
    </location>
</feature>
<comment type="pathway">
    <text evidence="2 12">Amino-acid biosynthesis; L-lysine biosynthesis via DAP pathway; (S)-tetrahydrodipicolinate from L-aspartate: step 3/4.</text>
</comment>
<evidence type="ECO:0000256" key="4">
    <source>
        <dbReference type="ARBA" id="ARBA00012086"/>
    </source>
</evidence>
<evidence type="ECO:0000256" key="7">
    <source>
        <dbReference type="ARBA" id="ARBA00022915"/>
    </source>
</evidence>
<evidence type="ECO:0000256" key="9">
    <source>
        <dbReference type="ARBA" id="ARBA00023239"/>
    </source>
</evidence>
<keyword evidence="15" id="KW-1185">Reference proteome</keyword>
<comment type="similarity">
    <text evidence="3 12 13">Belongs to the DapA family.</text>
</comment>
<gene>
    <name evidence="12 14" type="primary">dapA</name>
    <name evidence="14" type="ORF">KHM83_01025</name>
</gene>
<feature type="binding site" evidence="12">
    <location>
        <position position="205"/>
    </location>
    <ligand>
        <name>pyruvate</name>
        <dbReference type="ChEBI" id="CHEBI:15361"/>
    </ligand>
</feature>
<dbReference type="InterPro" id="IPR020625">
    <property type="entry name" value="Schiff_base-form_aldolases_AS"/>
</dbReference>
<evidence type="ECO:0000256" key="3">
    <source>
        <dbReference type="ARBA" id="ARBA00007592"/>
    </source>
</evidence>
<evidence type="ECO:0000313" key="14">
    <source>
        <dbReference type="EMBL" id="MBS7525251.1"/>
    </source>
</evidence>
<evidence type="ECO:0000256" key="1">
    <source>
        <dbReference type="ARBA" id="ARBA00003294"/>
    </source>
</evidence>
<evidence type="ECO:0000256" key="6">
    <source>
        <dbReference type="ARBA" id="ARBA00022605"/>
    </source>
</evidence>
<evidence type="ECO:0000256" key="13">
    <source>
        <dbReference type="PIRNR" id="PIRNR001365"/>
    </source>
</evidence>
<evidence type="ECO:0000256" key="11">
    <source>
        <dbReference type="ARBA" id="ARBA00047836"/>
    </source>
</evidence>
<dbReference type="HAMAP" id="MF_00418">
    <property type="entry name" value="DapA"/>
    <property type="match status" value="1"/>
</dbReference>
<evidence type="ECO:0000256" key="2">
    <source>
        <dbReference type="ARBA" id="ARBA00005120"/>
    </source>
</evidence>
<dbReference type="Pfam" id="PF00701">
    <property type="entry name" value="DHDPS"/>
    <property type="match status" value="1"/>
</dbReference>
<evidence type="ECO:0000313" key="15">
    <source>
        <dbReference type="Proteomes" id="UP000746471"/>
    </source>
</evidence>
<dbReference type="InterPro" id="IPR002220">
    <property type="entry name" value="DapA-like"/>
</dbReference>
<comment type="caution">
    <text evidence="12">Was originally thought to be a dihydrodipicolinate synthase (DHDPS), catalyzing the condensation of (S)-aspartate-beta-semialdehyde [(S)-ASA] and pyruvate to dihydrodipicolinate (DHDP). However, it was shown in E.coli that the product of the enzymatic reaction is not dihydrodipicolinate but in fact (4S)-4-hydroxy-2,3,4,5-tetrahydro-(2S)-dipicolinic acid (HTPA), and that the consecutive dehydration reaction leading to DHDP is not spontaneous but catalyzed by DapB.</text>
</comment>
<sequence length="295" mass="31644">MALFKGSGVAIVTPFKEDLTVDYDRLESLIQFQIENGTDAIIICGTTGEASTLTDDEQIDCIAAAVKYTNKRVPVIAGTGSNDTRHGISLSQRAEAVGADGLLHVTPYYNKTSQKGLYEHYKVIAESVSIPIILYNVPSRTGMNILPDTALKLSEIDNIVAIKEASGNIAQVAELAQKCAGKLDIYSGNDDQVLPLLSLGGVGVISVAANVIPKEMHDMVALYLEGNHQGSLALQLDCLPLINALFCDVNPIPVKSALNILGGDLSSGPCRAPLTTLEPHHQEMLTNLLNQYFKR</sequence>
<evidence type="ECO:0000256" key="12">
    <source>
        <dbReference type="HAMAP-Rule" id="MF_00418"/>
    </source>
</evidence>
<comment type="function">
    <text evidence="1 12">Catalyzes the condensation of (S)-aspartate-beta-semialdehyde [(S)-ASA] and pyruvate to 4-hydroxy-tetrahydrodipicolinate (HTPA).</text>
</comment>
<feature type="site" description="Part of a proton relay during catalysis" evidence="12">
    <location>
        <position position="46"/>
    </location>
</feature>
<dbReference type="SUPFAM" id="SSF51569">
    <property type="entry name" value="Aldolase"/>
    <property type="match status" value="1"/>
</dbReference>
<comment type="subunit">
    <text evidence="12">Homotetramer; dimer of dimers.</text>
</comment>
<dbReference type="GO" id="GO:0008840">
    <property type="term" value="F:4-hydroxy-tetrahydrodipicolinate synthase activity"/>
    <property type="evidence" value="ECO:0007669"/>
    <property type="project" value="UniProtKB-EC"/>
</dbReference>
<dbReference type="PANTHER" id="PTHR12128:SF66">
    <property type="entry name" value="4-HYDROXY-2-OXOGLUTARATE ALDOLASE, MITOCHONDRIAL"/>
    <property type="match status" value="1"/>
</dbReference>
<dbReference type="EC" id="4.3.3.7" evidence="4 12"/>
<feature type="active site" description="Proton donor/acceptor" evidence="12">
    <location>
        <position position="135"/>
    </location>
</feature>
<evidence type="ECO:0000256" key="5">
    <source>
        <dbReference type="ARBA" id="ARBA00022490"/>
    </source>
</evidence>
<keyword evidence="5 12" id="KW-0963">Cytoplasm</keyword>
<keyword evidence="10 12" id="KW-0704">Schiff base</keyword>
<reference evidence="14 15" key="1">
    <citation type="submission" date="2021-05" db="EMBL/GenBank/DDBJ databases">
        <title>Fusibacter ferrireducens sp. nov., an anaerobic, sulfur- and Fe-reducing bacterium isolated from the mangrove sediment.</title>
        <authorList>
            <person name="Qiu D."/>
        </authorList>
    </citation>
    <scope>NUCLEOTIDE SEQUENCE [LARGE SCALE GENOMIC DNA]</scope>
    <source>
        <strain evidence="14 15">DSM 12116</strain>
    </source>
</reference>
<dbReference type="Gene3D" id="3.20.20.70">
    <property type="entry name" value="Aldolase class I"/>
    <property type="match status" value="1"/>
</dbReference>
<dbReference type="InterPro" id="IPR020624">
    <property type="entry name" value="Schiff_base-form_aldolases_CS"/>
</dbReference>
<protein>
    <recommendedName>
        <fullName evidence="4 12">4-hydroxy-tetrahydrodipicolinate synthase</fullName>
        <shortName evidence="12">HTPA synthase</shortName>
        <ecNumber evidence="4 12">4.3.3.7</ecNumber>
    </recommendedName>
</protein>
<accession>A0ABS5PJU3</accession>
<evidence type="ECO:0000256" key="8">
    <source>
        <dbReference type="ARBA" id="ARBA00023154"/>
    </source>
</evidence>
<comment type="catalytic activity">
    <reaction evidence="11 12">
        <text>L-aspartate 4-semialdehyde + pyruvate = (2S,4S)-4-hydroxy-2,3,4,5-tetrahydrodipicolinate + H2O + H(+)</text>
        <dbReference type="Rhea" id="RHEA:34171"/>
        <dbReference type="ChEBI" id="CHEBI:15361"/>
        <dbReference type="ChEBI" id="CHEBI:15377"/>
        <dbReference type="ChEBI" id="CHEBI:15378"/>
        <dbReference type="ChEBI" id="CHEBI:67139"/>
        <dbReference type="ChEBI" id="CHEBI:537519"/>
        <dbReference type="EC" id="4.3.3.7"/>
    </reaction>
</comment>
<dbReference type="EMBL" id="JAHBCL010000001">
    <property type="protein sequence ID" value="MBS7525251.1"/>
    <property type="molecule type" value="Genomic_DNA"/>
</dbReference>
<dbReference type="PROSITE" id="PS00666">
    <property type="entry name" value="DHDPS_2"/>
    <property type="match status" value="1"/>
</dbReference>
<comment type="caution">
    <text evidence="14">The sequence shown here is derived from an EMBL/GenBank/DDBJ whole genome shotgun (WGS) entry which is preliminary data.</text>
</comment>
<dbReference type="InterPro" id="IPR005263">
    <property type="entry name" value="DapA"/>
</dbReference>
<feature type="binding site" evidence="12">
    <location>
        <position position="47"/>
    </location>
    <ligand>
        <name>pyruvate</name>
        <dbReference type="ChEBI" id="CHEBI:15361"/>
    </ligand>
</feature>
<dbReference type="PROSITE" id="PS00665">
    <property type="entry name" value="DHDPS_1"/>
    <property type="match status" value="1"/>
</dbReference>
<evidence type="ECO:0000256" key="10">
    <source>
        <dbReference type="ARBA" id="ARBA00023270"/>
    </source>
</evidence>
<dbReference type="SMART" id="SM01130">
    <property type="entry name" value="DHDPS"/>
    <property type="match status" value="1"/>
</dbReference>
<organism evidence="14 15">
    <name type="scientific">Fusibacter paucivorans</name>
    <dbReference type="NCBI Taxonomy" id="76009"/>
    <lineage>
        <taxon>Bacteria</taxon>
        <taxon>Bacillati</taxon>
        <taxon>Bacillota</taxon>
        <taxon>Clostridia</taxon>
        <taxon>Eubacteriales</taxon>
        <taxon>Eubacteriales Family XII. Incertae Sedis</taxon>
        <taxon>Fusibacter</taxon>
    </lineage>
</organism>
<dbReference type="CDD" id="cd00950">
    <property type="entry name" value="DHDPS"/>
    <property type="match status" value="1"/>
</dbReference>
<feature type="site" description="Part of a proton relay during catalysis" evidence="12">
    <location>
        <position position="109"/>
    </location>
</feature>
<keyword evidence="9 12" id="KW-0456">Lyase</keyword>
<keyword evidence="6 12" id="KW-0028">Amino-acid biosynthesis</keyword>
<dbReference type="InterPro" id="IPR013785">
    <property type="entry name" value="Aldolase_TIM"/>
</dbReference>
<dbReference type="PANTHER" id="PTHR12128">
    <property type="entry name" value="DIHYDRODIPICOLINATE SYNTHASE"/>
    <property type="match status" value="1"/>
</dbReference>
<dbReference type="PIRSF" id="PIRSF001365">
    <property type="entry name" value="DHDPS"/>
    <property type="match status" value="1"/>
</dbReference>
<dbReference type="NCBIfam" id="TIGR00674">
    <property type="entry name" value="dapA"/>
    <property type="match status" value="1"/>
</dbReference>
<dbReference type="PRINTS" id="PR00146">
    <property type="entry name" value="DHPICSNTHASE"/>
</dbReference>